<sequence>MLRRFTDEPHKPHDSRFRFTQSGFRIYHELAVRYRQLQFRSV</sequence>
<name>J2ZEG9_9EURY</name>
<proteinExistence type="predicted"/>
<reference evidence="1 2" key="1">
    <citation type="journal article" date="2012" name="J. Bacteriol.">
        <title>Draft Genome Sequence of the Extremely Halophilic Archaeon Halogranum salarium B-1T.</title>
        <authorList>
            <person name="Kim K.K."/>
            <person name="Lee K.C."/>
            <person name="Lee J.S."/>
        </authorList>
    </citation>
    <scope>NUCLEOTIDE SEQUENCE [LARGE SCALE GENOMIC DNA]</scope>
    <source>
        <strain evidence="1 2">B-1</strain>
    </source>
</reference>
<dbReference type="EMBL" id="ALJD01000006">
    <property type="protein sequence ID" value="EJN59070.1"/>
    <property type="molecule type" value="Genomic_DNA"/>
</dbReference>
<accession>J2ZEG9</accession>
<evidence type="ECO:0000313" key="1">
    <source>
        <dbReference type="EMBL" id="EJN59070.1"/>
    </source>
</evidence>
<protein>
    <submittedName>
        <fullName evidence="1">Uncharacterized protein</fullName>
    </submittedName>
</protein>
<gene>
    <name evidence="1" type="ORF">HSB1_24910</name>
</gene>
<dbReference type="Proteomes" id="UP000007813">
    <property type="component" value="Unassembled WGS sequence"/>
</dbReference>
<evidence type="ECO:0000313" key="2">
    <source>
        <dbReference type="Proteomes" id="UP000007813"/>
    </source>
</evidence>
<dbReference type="AlphaFoldDB" id="J2ZEG9"/>
<organism evidence="1 2">
    <name type="scientific">Halogranum salarium B-1</name>
    <dbReference type="NCBI Taxonomy" id="1210908"/>
    <lineage>
        <taxon>Archaea</taxon>
        <taxon>Methanobacteriati</taxon>
        <taxon>Methanobacteriota</taxon>
        <taxon>Stenosarchaea group</taxon>
        <taxon>Halobacteria</taxon>
        <taxon>Halobacteriales</taxon>
        <taxon>Haloferacaceae</taxon>
    </lineage>
</organism>
<comment type="caution">
    <text evidence="1">The sequence shown here is derived from an EMBL/GenBank/DDBJ whole genome shotgun (WGS) entry which is preliminary data.</text>
</comment>